<feature type="region of interest" description="Disordered" evidence="4">
    <location>
        <begin position="1018"/>
        <end position="1046"/>
    </location>
</feature>
<dbReference type="Pfam" id="PF10220">
    <property type="entry name" value="Smg8_Smg9"/>
    <property type="match status" value="3"/>
</dbReference>
<keyword evidence="2" id="KW-0866">Nonsense-mediated mRNA decay</keyword>
<evidence type="ECO:0000313" key="5">
    <source>
        <dbReference type="Proteomes" id="UP000813463"/>
    </source>
</evidence>
<feature type="compositionally biased region" description="Polar residues" evidence="4">
    <location>
        <begin position="1080"/>
        <end position="1102"/>
    </location>
</feature>
<dbReference type="OrthoDB" id="63589at2759"/>
<name>A0A9R0JVQ2_SPIOL</name>
<keyword evidence="5" id="KW-1185">Reference proteome</keyword>
<feature type="region of interest" description="Disordered" evidence="4">
    <location>
        <begin position="1078"/>
        <end position="1102"/>
    </location>
</feature>
<evidence type="ECO:0000256" key="1">
    <source>
        <dbReference type="ARBA" id="ARBA00006443"/>
    </source>
</evidence>
<evidence type="ECO:0000313" key="6">
    <source>
        <dbReference type="RefSeq" id="XP_021848294.1"/>
    </source>
</evidence>
<protein>
    <recommendedName>
        <fullName evidence="3">Nonsense-mediated mRNA decay factor SMG8</fullName>
    </recommendedName>
</protein>
<accession>A0A9R0JVQ2</accession>
<feature type="compositionally biased region" description="Polar residues" evidence="4">
    <location>
        <begin position="806"/>
        <end position="816"/>
    </location>
</feature>
<feature type="region of interest" description="Disordered" evidence="4">
    <location>
        <begin position="1"/>
        <end position="60"/>
    </location>
</feature>
<feature type="region of interest" description="Disordered" evidence="4">
    <location>
        <begin position="860"/>
        <end position="884"/>
    </location>
</feature>
<dbReference type="KEGG" id="soe:110787963"/>
<dbReference type="Proteomes" id="UP000813463">
    <property type="component" value="Chromosome 2"/>
</dbReference>
<evidence type="ECO:0000313" key="7">
    <source>
        <dbReference type="RefSeq" id="XP_021848295.1"/>
    </source>
</evidence>
<dbReference type="PANTHER" id="PTHR13091:SF0">
    <property type="entry name" value="NONSENSE-MEDIATED MRNA DECAY FACTOR SMG8"/>
    <property type="match status" value="1"/>
</dbReference>
<dbReference type="RefSeq" id="XP_021848295.1">
    <property type="nucleotide sequence ID" value="XM_021992603.1"/>
</dbReference>
<evidence type="ECO:0000256" key="4">
    <source>
        <dbReference type="SAM" id="MobiDB-lite"/>
    </source>
</evidence>
<gene>
    <name evidence="6 7 8" type="primary">LOC110787963</name>
</gene>
<dbReference type="GeneID" id="110787963"/>
<dbReference type="PANTHER" id="PTHR13091">
    <property type="entry name" value="AMPLIFIED IN BREAST CANCER 2-RELATED"/>
    <property type="match status" value="1"/>
</dbReference>
<proteinExistence type="inferred from homology"/>
<sequence>MDTKPNPSSMRVLIRPPASPQPSPSPSSHSPSPPPPPPPRPPPSSSLPSATPTQPPLPQLPSGVVVVGFIGRRHTDVSQLINRILDSNVFGSGRSDTPLGISPDENGEVTDEAKRWFSNRRISYYHDKPRNLLFLQMCSTNCPAKCSYSCFGSGFDSVVEEQDFDDLQGMLFMFTVCHVIVYIQEGSRFDTQVLKILRVLQSAKHALMPFLKSHSVLPSVNRPSSSSSRPPTPATSSKSPSPRRGSGISSRNSSISVMSNLGSYAALFPGQCTPVMLFAFVDDFSDMVNSSAVAEESNEISSSQSGINSLARSNLSVKGSSSVVVLSRPVNRSEGGLHKKLQSSIESQIRFLIKKCRTLSGSEISSHVGSRSGAINGVAPLLTLDASKAVVLLDSSGILRGESLDFATGLVEDVLSGEATPDALLLESHSQSGNKDDIMTLKEFIVRQADILRGKGGLVANANGGSAAGVGMVAVAAAAAAAASAASGRATSVPELPSLEMWLSSSQLILKGLLSAKPGSVDETDIIRKKFRQRNGVPPLVEGVSPKGADSPGNAVSLLESGKGVNRKFSASWCQKSLPVAVEVYLKDLPPCYPTSQHEAQLKKAMYAFRSMVKGPSVQEYRKKLEDECMSIWKSGRQLCDAISLTGKPCMHQRHDVKNDGIPSDAMSKEHSSGYAFLHACACGRSRQLRADPFDFESANFKFNIFSDCDKLLPMLQLPKVSDNMSIQPSSWTVVRLGGAKYYDPSKGLLQAGFSYNQKFLLKWTIVLQNDKHSNVSFANALRQGSFRNKPDLKLESTAVKDAKKSSTTLVEPGETQSGGEGNGKAVNGSISDQRKISFGRGLPITTMKKAFAEVVAGSTSSNSAFPPLQPKAQFPSGPGKGGKKIAVRVASTEQINISASDSQRSEKSEEFISAGGENKNGLNNVAHIDGNPFLHIGSNVVPLNVDDGKNASDMNNANEGKTMFDPSVKHFVVYVGFEHECPRGHRFILSPDILNQLGQPYSLPEGSQVTRPMEHVNRKNRGSLKSTKSEFHGKAHRSPNGNSTVMHKVSSLERSDEVLVNSSATVNGISASKLAEQTPLDSSISPNSVTDSQQSHHSLNVENNGPAFSLLSRNLPLYLNCPHCRASKNKKDGQNLKFAGTISQLQRIFVVTPPFPIVLATNPVVQFEEPHQLEGVSSHEQKLQFSLGCQVILPPESFVSIRLPFVYGLKVKEKGLVPLNPSEHQPELTARIMQGTALQAICRGSSPE</sequence>
<reference evidence="5" key="1">
    <citation type="journal article" date="2021" name="Nat. Commun.">
        <title>Genomic analyses provide insights into spinach domestication and the genetic basis of agronomic traits.</title>
        <authorList>
            <person name="Cai X."/>
            <person name="Sun X."/>
            <person name="Xu C."/>
            <person name="Sun H."/>
            <person name="Wang X."/>
            <person name="Ge C."/>
            <person name="Zhang Z."/>
            <person name="Wang Q."/>
            <person name="Fei Z."/>
            <person name="Jiao C."/>
            <person name="Wang Q."/>
        </authorList>
    </citation>
    <scope>NUCLEOTIDE SEQUENCE [LARGE SCALE GENOMIC DNA]</scope>
    <source>
        <strain evidence="5">cv. Varoflay</strain>
    </source>
</reference>
<comment type="similarity">
    <text evidence="1">Belongs to the SMG8 family.</text>
</comment>
<dbReference type="RefSeq" id="XP_056693401.1">
    <property type="nucleotide sequence ID" value="XM_056837423.1"/>
</dbReference>
<feature type="compositionally biased region" description="Pro residues" evidence="4">
    <location>
        <begin position="17"/>
        <end position="45"/>
    </location>
</feature>
<dbReference type="GO" id="GO:0000184">
    <property type="term" value="P:nuclear-transcribed mRNA catabolic process, nonsense-mediated decay"/>
    <property type="evidence" value="ECO:0000318"/>
    <property type="project" value="GO_Central"/>
</dbReference>
<evidence type="ECO:0000256" key="3">
    <source>
        <dbReference type="ARBA" id="ARBA00029509"/>
    </source>
</evidence>
<organism evidence="5 7">
    <name type="scientific">Spinacia oleracea</name>
    <name type="common">Spinach</name>
    <dbReference type="NCBI Taxonomy" id="3562"/>
    <lineage>
        <taxon>Eukaryota</taxon>
        <taxon>Viridiplantae</taxon>
        <taxon>Streptophyta</taxon>
        <taxon>Embryophyta</taxon>
        <taxon>Tracheophyta</taxon>
        <taxon>Spermatophyta</taxon>
        <taxon>Magnoliopsida</taxon>
        <taxon>eudicotyledons</taxon>
        <taxon>Gunneridae</taxon>
        <taxon>Pentapetalae</taxon>
        <taxon>Caryophyllales</taxon>
        <taxon>Chenopodiaceae</taxon>
        <taxon>Chenopodioideae</taxon>
        <taxon>Anserineae</taxon>
        <taxon>Spinacia</taxon>
    </lineage>
</organism>
<evidence type="ECO:0000313" key="8">
    <source>
        <dbReference type="RefSeq" id="XP_056693401.1"/>
    </source>
</evidence>
<feature type="region of interest" description="Disordered" evidence="4">
    <location>
        <begin position="798"/>
        <end position="833"/>
    </location>
</feature>
<dbReference type="InterPro" id="IPR019354">
    <property type="entry name" value="SMG8-like"/>
</dbReference>
<feature type="region of interest" description="Disordered" evidence="4">
    <location>
        <begin position="221"/>
        <end position="251"/>
    </location>
</feature>
<reference evidence="6 7" key="2">
    <citation type="submission" date="2025-04" db="UniProtKB">
        <authorList>
            <consortium name="RefSeq"/>
        </authorList>
    </citation>
    <scope>IDENTIFICATION</scope>
    <source>
        <tissue evidence="8">Leaf</tissue>
    </source>
</reference>
<dbReference type="AlphaFoldDB" id="A0A9R0JVQ2"/>
<dbReference type="RefSeq" id="XP_021848294.1">
    <property type="nucleotide sequence ID" value="XM_021992602.1"/>
</dbReference>
<evidence type="ECO:0000256" key="2">
    <source>
        <dbReference type="ARBA" id="ARBA00023161"/>
    </source>
</evidence>